<organism evidence="1 2">
    <name type="scientific">Nocardia vinacea</name>
    <dbReference type="NCBI Taxonomy" id="96468"/>
    <lineage>
        <taxon>Bacteria</taxon>
        <taxon>Bacillati</taxon>
        <taxon>Actinomycetota</taxon>
        <taxon>Actinomycetes</taxon>
        <taxon>Mycobacteriales</taxon>
        <taxon>Nocardiaceae</taxon>
        <taxon>Nocardia</taxon>
    </lineage>
</organism>
<sequence length="156" mass="17465">MDTEELESVVDWAGYYRQQFHLPAEERGGYVMLPVTNHLGIIHMPKLLAEKVRNSLVQQGTPSPVLARQIRWTFVAAVDYSPGSQVLELLARKNICVPAVGSALMIPTSLGRWTREGAHWINPPCRDQLLPILSNVISTTMASIFDRYDRPAPRTG</sequence>
<accession>A0ABZ1Z647</accession>
<dbReference type="Proteomes" id="UP001432062">
    <property type="component" value="Chromosome"/>
</dbReference>
<evidence type="ECO:0000313" key="1">
    <source>
        <dbReference type="EMBL" id="WUV50733.1"/>
    </source>
</evidence>
<protein>
    <submittedName>
        <fullName evidence="1">Uncharacterized protein</fullName>
    </submittedName>
</protein>
<dbReference type="RefSeq" id="WP_327095399.1">
    <property type="nucleotide sequence ID" value="NZ_CP109149.1"/>
</dbReference>
<gene>
    <name evidence="1" type="ORF">OG563_22560</name>
</gene>
<name>A0ABZ1Z647_9NOCA</name>
<reference evidence="1" key="1">
    <citation type="submission" date="2022-10" db="EMBL/GenBank/DDBJ databases">
        <title>The complete genomes of actinobacterial strains from the NBC collection.</title>
        <authorList>
            <person name="Joergensen T.S."/>
            <person name="Alvarez Arevalo M."/>
            <person name="Sterndorff E.B."/>
            <person name="Faurdal D."/>
            <person name="Vuksanovic O."/>
            <person name="Mourched A.-S."/>
            <person name="Charusanti P."/>
            <person name="Shaw S."/>
            <person name="Blin K."/>
            <person name="Weber T."/>
        </authorList>
    </citation>
    <scope>NUCLEOTIDE SEQUENCE</scope>
    <source>
        <strain evidence="1">NBC_01482</strain>
    </source>
</reference>
<proteinExistence type="predicted"/>
<keyword evidence="2" id="KW-1185">Reference proteome</keyword>
<evidence type="ECO:0000313" key="2">
    <source>
        <dbReference type="Proteomes" id="UP001432062"/>
    </source>
</evidence>
<dbReference type="EMBL" id="CP109441">
    <property type="protein sequence ID" value="WUV50733.1"/>
    <property type="molecule type" value="Genomic_DNA"/>
</dbReference>